<keyword evidence="4 8" id="KW-0106">Calcium</keyword>
<organism evidence="12 13">
    <name type="scientific">Opisthorchis felineus</name>
    <dbReference type="NCBI Taxonomy" id="147828"/>
    <lineage>
        <taxon>Eukaryota</taxon>
        <taxon>Metazoa</taxon>
        <taxon>Spiralia</taxon>
        <taxon>Lophotrochozoa</taxon>
        <taxon>Platyhelminthes</taxon>
        <taxon>Trematoda</taxon>
        <taxon>Digenea</taxon>
        <taxon>Opisthorchiida</taxon>
        <taxon>Opisthorchiata</taxon>
        <taxon>Opisthorchiidae</taxon>
        <taxon>Opisthorchis</taxon>
    </lineage>
</organism>
<dbReference type="InterPro" id="IPR020894">
    <property type="entry name" value="Cadherin_CS"/>
</dbReference>
<dbReference type="Proteomes" id="UP000308267">
    <property type="component" value="Unassembled WGS sequence"/>
</dbReference>
<feature type="compositionally biased region" description="Polar residues" evidence="9">
    <location>
        <begin position="488"/>
        <end position="499"/>
    </location>
</feature>
<feature type="domain" description="Cadherin" evidence="11">
    <location>
        <begin position="723"/>
        <end position="849"/>
    </location>
</feature>
<dbReference type="SMART" id="SM00112">
    <property type="entry name" value="CA"/>
    <property type="match status" value="6"/>
</dbReference>
<gene>
    <name evidence="12" type="ORF">CRM22_005526</name>
</gene>
<comment type="subcellular location">
    <subcellularLocation>
        <location evidence="1">Membrane</location>
        <topology evidence="1">Single-pass membrane protein</topology>
    </subcellularLocation>
</comment>
<proteinExistence type="predicted"/>
<keyword evidence="3" id="KW-0677">Repeat</keyword>
<dbReference type="GO" id="GO:0007156">
    <property type="term" value="P:homophilic cell adhesion via plasma membrane adhesion molecules"/>
    <property type="evidence" value="ECO:0007669"/>
    <property type="project" value="InterPro"/>
</dbReference>
<name>A0A4S2LWK0_OPIFE</name>
<feature type="region of interest" description="Disordered" evidence="9">
    <location>
        <begin position="1664"/>
        <end position="1684"/>
    </location>
</feature>
<sequence>MLKKWTTDFWNQHHDLHGGLDLLFLMSVWWVAVSGVAIPSSHVIRLREGIPTGTIIIPDLLNFLKGGTHLPTTGHHDRAEESESNVLAIGNSAMPGVSWFAIDSSRKSLVVKAPPDRDLICPTEFKLPETAVPTQNGVEFPEYLLHSNINSNSLGNPDECTVKISIVHGPASNPSFEILTIILEDVNDHAPKFSVGHPVNAETIPHVIRVPETPEHGGTKSNAPSINHSTRNFIRIPLPLANDLDYGVNSIRGYRLEGQDAYLFALEVGVPTEDQSAITPDVSLLQYRRPKANQLWLVPANAKGQNMDMIPTGGLDREFRESYHLVLVAFDGGSPQRSARLPINLVVEDLNDNPPIFNQPWYSCQISENDPPGKVVLEFSAYDADGDGNNNKISFHIPGSSSDHIRLNTMATEKGRTMHEQRVAGLSEAQLAASQLFSIEQRNDGQTDGGQFHEALKSNITQGRLIIRRQPKEQLQNAASRAIAAAKTTSSQPANNGFHTGNLPFPVSKGDLKQESGVRLEFVIEAYDQGRPNPLYTRVPVYVTIVDVNDHPPKVFVSYLRHSSSPVILQRENPNGPTVWGMARENLARTMIAQVTVTDEDGAESDLICSTNDNRFVLEEIATTGSFLGESRNLWIPPSMTSVIKKDDRPKRTRRRTLAARMFKLMLISPLDREVGGGQPNRIEFILTCRDNTHNQLPGDQLTSRVPVRILIEDDNDNAPVFEHPEYTFHIPENHPQLSTEPEGITKITSRYFVGQVRANDADEKIHALVEYQLVTNPGAAVELNPITGQLYVIRPLDRETTSEVVFQVLAIDCRHTNETELTQTEKRLTGTAQVRIIVDDLNDSPPVFDELNYHFEVEEGTDLAKVGQVWATDADQGEAARISYRLAIGTLNRFSGYSSGTSNADTQSVNTPVQLYDEALEITTHFQIDPVNGLIRVKGRLDRERRSHYEFIVLAVDNPRAGQTKSEGHFMSKPTDLMQHTATATVLVTVLDQNDNPPQIHSPKNHAEFPLSSDQLIAGSTIFTIKASDPDLGENGTIEFELVKVENDLGTLHEVGEQDKGGIHSLENRSTDKQWDNSRISENPFALDRTSGMCYLRENLPPANADGPRAYLLRIRAYDLGRPRSLNTSLVVRVVRQTLGSFSQGMVTTLYGDHPESFYGGKHERGYSDSSAGVDAKSGTWAAVGQARISDRTMVVILTTVFILLLLTTIVLLLLVRYRRIFLRNVTFNDEQPNDSLLSKANVGYTAGKPFSSTLEPSGSNGILTAPWIRSLSPPVESPELFDYPTICNPATRPNATMTPRMCIKNPSAHWSPCSGTIRRSPGMHHNILAESQLPVIHTPSSKTNESPVYAIEMRSRSQLHPHSKEHCFASPLSRPVEMPLALLFENYTVRPEQNPYRTLLRDNQASNKCTTPVTQSTSEVPRKSLKPREFGLIASNAQSPWPMVTVQSTLRRSAYSLEDFHSALEAEENNCCYKGSTVQSPDESERVARINRNSEQTHPSKLCPTRDEYQPLLTQDCTPLRSVHSSPRHRTNDPLHQPQILHTPEFVRANGPVNGGKNIQFQLGSRTSAYDINSRAVPFTKEMNNDSTSKSCQPNSGLFMFNDSYTKPAAQSQCINGCGSGKSWLKLKSNLKTSGKKQNVIRFAKPEEEQPVNFENTMRASLNSSTRSEGLESFSSTSSPAKGMKTEDLLFSPVSPVKTASVHIKGSFV</sequence>
<evidence type="ECO:0000256" key="3">
    <source>
        <dbReference type="ARBA" id="ARBA00022737"/>
    </source>
</evidence>
<evidence type="ECO:0000256" key="7">
    <source>
        <dbReference type="ARBA" id="ARBA00023180"/>
    </source>
</evidence>
<dbReference type="GO" id="GO:0005886">
    <property type="term" value="C:plasma membrane"/>
    <property type="evidence" value="ECO:0007669"/>
    <property type="project" value="InterPro"/>
</dbReference>
<dbReference type="PRINTS" id="PR00205">
    <property type="entry name" value="CADHERIN"/>
</dbReference>
<dbReference type="InterPro" id="IPR015919">
    <property type="entry name" value="Cadherin-like_sf"/>
</dbReference>
<keyword evidence="5 10" id="KW-1133">Transmembrane helix</keyword>
<evidence type="ECO:0000256" key="2">
    <source>
        <dbReference type="ARBA" id="ARBA00022692"/>
    </source>
</evidence>
<feature type="domain" description="Cadherin" evidence="11">
    <location>
        <begin position="358"/>
        <end position="555"/>
    </location>
</feature>
<feature type="domain" description="Cadherin" evidence="11">
    <location>
        <begin position="38"/>
        <end position="193"/>
    </location>
</feature>
<evidence type="ECO:0000256" key="6">
    <source>
        <dbReference type="ARBA" id="ARBA00023136"/>
    </source>
</evidence>
<dbReference type="PROSITE" id="PS00232">
    <property type="entry name" value="CADHERIN_1"/>
    <property type="match status" value="5"/>
</dbReference>
<dbReference type="Gene3D" id="2.60.40.60">
    <property type="entry name" value="Cadherins"/>
    <property type="match status" value="7"/>
</dbReference>
<feature type="region of interest" description="Disordered" evidence="9">
    <location>
        <begin position="488"/>
        <end position="507"/>
    </location>
</feature>
<dbReference type="EMBL" id="SJOL01006467">
    <property type="protein sequence ID" value="TGZ66069.1"/>
    <property type="molecule type" value="Genomic_DNA"/>
</dbReference>
<dbReference type="GO" id="GO:0005509">
    <property type="term" value="F:calcium ion binding"/>
    <property type="evidence" value="ECO:0007669"/>
    <property type="project" value="UniProtKB-UniRule"/>
</dbReference>
<dbReference type="OrthoDB" id="6252479at2759"/>
<evidence type="ECO:0000256" key="10">
    <source>
        <dbReference type="SAM" id="Phobius"/>
    </source>
</evidence>
<evidence type="ECO:0000256" key="9">
    <source>
        <dbReference type="SAM" id="MobiDB-lite"/>
    </source>
</evidence>
<accession>A0A4S2LWK0</accession>
<dbReference type="Pfam" id="PF00028">
    <property type="entry name" value="Cadherin"/>
    <property type="match status" value="2"/>
</dbReference>
<protein>
    <recommendedName>
        <fullName evidence="11">Cadherin domain-containing protein</fullName>
    </recommendedName>
</protein>
<keyword evidence="6 10" id="KW-0472">Membrane</keyword>
<evidence type="ECO:0000313" key="12">
    <source>
        <dbReference type="EMBL" id="TGZ66069.1"/>
    </source>
</evidence>
<dbReference type="PANTHER" id="PTHR24028">
    <property type="entry name" value="CADHERIN-87A"/>
    <property type="match status" value="1"/>
</dbReference>
<reference evidence="12 13" key="1">
    <citation type="journal article" date="2019" name="BMC Genomics">
        <title>New insights from Opisthorchis felineus genome: update on genomics of the epidemiologically important liver flukes.</title>
        <authorList>
            <person name="Ershov N.I."/>
            <person name="Mordvinov V.A."/>
            <person name="Prokhortchouk E.B."/>
            <person name="Pakharukova M.Y."/>
            <person name="Gunbin K.V."/>
            <person name="Ustyantsev K."/>
            <person name="Genaev M.A."/>
            <person name="Blinov A.G."/>
            <person name="Mazur A."/>
            <person name="Boulygina E."/>
            <person name="Tsygankova S."/>
            <person name="Khrameeva E."/>
            <person name="Chekanov N."/>
            <person name="Fan G."/>
            <person name="Xiao A."/>
            <person name="Zhang H."/>
            <person name="Xu X."/>
            <person name="Yang H."/>
            <person name="Solovyev V."/>
            <person name="Lee S.M."/>
            <person name="Liu X."/>
            <person name="Afonnikov D.A."/>
            <person name="Skryabin K.G."/>
        </authorList>
    </citation>
    <scope>NUCLEOTIDE SEQUENCE [LARGE SCALE GENOMIC DNA]</scope>
    <source>
        <strain evidence="12">AK-0245</strain>
        <tissue evidence="12">Whole organism</tissue>
    </source>
</reference>
<evidence type="ECO:0000256" key="4">
    <source>
        <dbReference type="ARBA" id="ARBA00022837"/>
    </source>
</evidence>
<comment type="caution">
    <text evidence="12">The sequence shown here is derived from an EMBL/GenBank/DDBJ whole genome shotgun (WGS) entry which is preliminary data.</text>
</comment>
<feature type="transmembrane region" description="Helical" evidence="10">
    <location>
        <begin position="1195"/>
        <end position="1217"/>
    </location>
</feature>
<evidence type="ECO:0000256" key="1">
    <source>
        <dbReference type="ARBA" id="ARBA00004167"/>
    </source>
</evidence>
<keyword evidence="7" id="KW-0325">Glycoprotein</keyword>
<keyword evidence="2 10" id="KW-0812">Transmembrane</keyword>
<evidence type="ECO:0000256" key="5">
    <source>
        <dbReference type="ARBA" id="ARBA00022989"/>
    </source>
</evidence>
<evidence type="ECO:0000313" key="13">
    <source>
        <dbReference type="Proteomes" id="UP000308267"/>
    </source>
</evidence>
<feature type="domain" description="Cadherin" evidence="11">
    <location>
        <begin position="590"/>
        <end position="722"/>
    </location>
</feature>
<keyword evidence="13" id="KW-1185">Reference proteome</keyword>
<evidence type="ECO:0000259" key="11">
    <source>
        <dbReference type="PROSITE" id="PS50268"/>
    </source>
</evidence>
<dbReference type="SUPFAM" id="SSF49313">
    <property type="entry name" value="Cadherin-like"/>
    <property type="match status" value="6"/>
</dbReference>
<dbReference type="PROSITE" id="PS50268">
    <property type="entry name" value="CADHERIN_2"/>
    <property type="match status" value="7"/>
</dbReference>
<evidence type="ECO:0000256" key="8">
    <source>
        <dbReference type="PROSITE-ProRule" id="PRU00043"/>
    </source>
</evidence>
<feature type="domain" description="Cadherin" evidence="11">
    <location>
        <begin position="241"/>
        <end position="357"/>
    </location>
</feature>
<dbReference type="InterPro" id="IPR002126">
    <property type="entry name" value="Cadherin-like_dom"/>
</dbReference>
<dbReference type="InterPro" id="IPR050174">
    <property type="entry name" value="Protocadherin/Cadherin-CA"/>
</dbReference>
<dbReference type="PANTHER" id="PTHR24028:SF146">
    <property type="entry name" value="CADHERIN 96CB, ISOFORM D-RELATED"/>
    <property type="match status" value="1"/>
</dbReference>
<feature type="domain" description="Cadherin" evidence="11">
    <location>
        <begin position="1020"/>
        <end position="1135"/>
    </location>
</feature>
<dbReference type="STRING" id="147828.A0A4S2LWK0"/>
<dbReference type="CDD" id="cd11304">
    <property type="entry name" value="Cadherin_repeat"/>
    <property type="match status" value="6"/>
</dbReference>
<feature type="domain" description="Cadherin" evidence="11">
    <location>
        <begin position="850"/>
        <end position="1001"/>
    </location>
</feature>